<dbReference type="InterPro" id="IPR019734">
    <property type="entry name" value="TPR_rpt"/>
</dbReference>
<evidence type="ECO:0000256" key="4">
    <source>
        <dbReference type="ARBA" id="ARBA00022803"/>
    </source>
</evidence>
<dbReference type="Gene3D" id="1.25.40.10">
    <property type="entry name" value="Tetratricopeptide repeat domain"/>
    <property type="match status" value="1"/>
</dbReference>
<dbReference type="PROSITE" id="PS50005">
    <property type="entry name" value="TPR"/>
    <property type="match status" value="1"/>
</dbReference>
<dbReference type="Proteomes" id="UP001431963">
    <property type="component" value="Unassembled WGS sequence"/>
</dbReference>
<evidence type="ECO:0000256" key="5">
    <source>
        <dbReference type="PROSITE-ProRule" id="PRU00339"/>
    </source>
</evidence>
<evidence type="ECO:0000313" key="6">
    <source>
        <dbReference type="EMBL" id="MEH7830235.1"/>
    </source>
</evidence>
<gene>
    <name evidence="6" type="ORF">V6590_18965</name>
</gene>
<keyword evidence="3" id="KW-0677">Repeat</keyword>
<keyword evidence="4 5" id="KW-0802">TPR repeat</keyword>
<dbReference type="EMBL" id="JBALHR010000019">
    <property type="protein sequence ID" value="MEH7830235.1"/>
    <property type="molecule type" value="Genomic_DNA"/>
</dbReference>
<feature type="repeat" description="TPR" evidence="5">
    <location>
        <begin position="239"/>
        <end position="272"/>
    </location>
</feature>
<sequence length="455" mass="49122">MLDTHDTTTDLSGIATSLGRERIGGWNRTLVGFLSHAAATGPDLNAVITAAPDFALGHAIKGFACLLLGRSEMVQIARDAHVDALAALQRAPATARERAFVAALGDWVQGWPGRAAQRLQAELDRAPQDALAMKLIQAIWFVLGRPDLMRQSIEGALPAFADHAARGYALGCHAFTLEETGEYARAEAIGREGVELCPPDAWGLHAVAHVCDMTGRARDGLDWLSGREASWTHCNNFRFHVWWHRALMHLDLGQYDAALDFYDRDIRADRTDDYRDISNAASLLSRLELEGVNVGHRWDELADLSERRAEDGCLAFADLHYMLALMGGGRDEAAARLIGRMAAARAGTGEAQEIIAHPGLTAAQGLQAFAAGDHGTAFAHLSAAQRDLPRIGGSHAQRDIFVRLTIEAALRSGRLEAAESLLADRQALRAGASDGYAERRRTLIAAARQAAQPGA</sequence>
<accession>A0ABU8BZU7</accession>
<dbReference type="InterPro" id="IPR011990">
    <property type="entry name" value="TPR-like_helical_dom_sf"/>
</dbReference>
<dbReference type="InterPro" id="IPR033891">
    <property type="entry name" value="TTC38"/>
</dbReference>
<organism evidence="6 7">
    <name type="scientific">Gemmobacter denitrificans</name>
    <dbReference type="NCBI Taxonomy" id="3123040"/>
    <lineage>
        <taxon>Bacteria</taxon>
        <taxon>Pseudomonadati</taxon>
        <taxon>Pseudomonadota</taxon>
        <taxon>Alphaproteobacteria</taxon>
        <taxon>Rhodobacterales</taxon>
        <taxon>Paracoccaceae</taxon>
        <taxon>Gemmobacter</taxon>
    </lineage>
</organism>
<dbReference type="SUPFAM" id="SSF48452">
    <property type="entry name" value="TPR-like"/>
    <property type="match status" value="1"/>
</dbReference>
<evidence type="ECO:0000256" key="1">
    <source>
        <dbReference type="ARBA" id="ARBA00005857"/>
    </source>
</evidence>
<dbReference type="PANTHER" id="PTHR16263:SF4">
    <property type="entry name" value="TETRATRICOPEPTIDE REPEAT PROTEIN 38"/>
    <property type="match status" value="1"/>
</dbReference>
<proteinExistence type="inferred from homology"/>
<reference evidence="6" key="1">
    <citation type="submission" date="2024-02" db="EMBL/GenBank/DDBJ databases">
        <title>Genome sequences of strain Gemmobacter sp. JM10B15.</title>
        <authorList>
            <person name="Zhang M."/>
        </authorList>
    </citation>
    <scope>NUCLEOTIDE SEQUENCE</scope>
    <source>
        <strain evidence="6">JM10B15</strain>
    </source>
</reference>
<dbReference type="RefSeq" id="WP_335425269.1">
    <property type="nucleotide sequence ID" value="NZ_JBALHR010000019.1"/>
</dbReference>
<evidence type="ECO:0000313" key="7">
    <source>
        <dbReference type="Proteomes" id="UP001431963"/>
    </source>
</evidence>
<dbReference type="PANTHER" id="PTHR16263">
    <property type="entry name" value="TETRATRICOPEPTIDE REPEAT PROTEIN 38"/>
    <property type="match status" value="1"/>
</dbReference>
<evidence type="ECO:0000256" key="3">
    <source>
        <dbReference type="ARBA" id="ARBA00022737"/>
    </source>
</evidence>
<comment type="similarity">
    <text evidence="1">Belongs to the TTC38 family.</text>
</comment>
<name>A0ABU8BZU7_9RHOB</name>
<dbReference type="CDD" id="cd05804">
    <property type="entry name" value="StaR_like"/>
    <property type="match status" value="1"/>
</dbReference>
<protein>
    <recommendedName>
        <fullName evidence="2">Tetratricopeptide repeat protein 38</fullName>
    </recommendedName>
</protein>
<keyword evidence="7" id="KW-1185">Reference proteome</keyword>
<evidence type="ECO:0000256" key="2">
    <source>
        <dbReference type="ARBA" id="ARBA00019992"/>
    </source>
</evidence>
<comment type="caution">
    <text evidence="6">The sequence shown here is derived from an EMBL/GenBank/DDBJ whole genome shotgun (WGS) entry which is preliminary data.</text>
</comment>